<keyword evidence="2" id="KW-1185">Reference proteome</keyword>
<name>A0ACA9S323_9GLOM</name>
<proteinExistence type="predicted"/>
<gene>
    <name evidence="1" type="ORF">RPERSI_LOCUS25233</name>
</gene>
<protein>
    <submittedName>
        <fullName evidence="1">5750_t:CDS:1</fullName>
    </submittedName>
</protein>
<feature type="non-terminal residue" evidence="1">
    <location>
        <position position="46"/>
    </location>
</feature>
<reference evidence="1" key="1">
    <citation type="submission" date="2021-06" db="EMBL/GenBank/DDBJ databases">
        <authorList>
            <person name="Kallberg Y."/>
            <person name="Tangrot J."/>
            <person name="Rosling A."/>
        </authorList>
    </citation>
    <scope>NUCLEOTIDE SEQUENCE</scope>
    <source>
        <strain evidence="1">MA461A</strain>
    </source>
</reference>
<evidence type="ECO:0000313" key="2">
    <source>
        <dbReference type="Proteomes" id="UP000789920"/>
    </source>
</evidence>
<feature type="non-terminal residue" evidence="1">
    <location>
        <position position="1"/>
    </location>
</feature>
<dbReference type="Proteomes" id="UP000789920">
    <property type="component" value="Unassembled WGS sequence"/>
</dbReference>
<comment type="caution">
    <text evidence="1">The sequence shown here is derived from an EMBL/GenBank/DDBJ whole genome shotgun (WGS) entry which is preliminary data.</text>
</comment>
<accession>A0ACA9S323</accession>
<dbReference type="EMBL" id="CAJVQC010082888">
    <property type="protein sequence ID" value="CAG8819879.1"/>
    <property type="molecule type" value="Genomic_DNA"/>
</dbReference>
<evidence type="ECO:0000313" key="1">
    <source>
        <dbReference type="EMBL" id="CAG8819879.1"/>
    </source>
</evidence>
<sequence>SFGSVYKALNMVTGEAVAIKQVKINDLQKSELTFIMGEIELLKNLN</sequence>
<organism evidence="1 2">
    <name type="scientific">Racocetra persica</name>
    <dbReference type="NCBI Taxonomy" id="160502"/>
    <lineage>
        <taxon>Eukaryota</taxon>
        <taxon>Fungi</taxon>
        <taxon>Fungi incertae sedis</taxon>
        <taxon>Mucoromycota</taxon>
        <taxon>Glomeromycotina</taxon>
        <taxon>Glomeromycetes</taxon>
        <taxon>Diversisporales</taxon>
        <taxon>Gigasporaceae</taxon>
        <taxon>Racocetra</taxon>
    </lineage>
</organism>